<proteinExistence type="predicted"/>
<evidence type="ECO:0000313" key="2">
    <source>
        <dbReference type="Proteomes" id="UP000193224"/>
    </source>
</evidence>
<dbReference type="EMBL" id="FWXB01000007">
    <property type="protein sequence ID" value="SMC12400.1"/>
    <property type="molecule type" value="Genomic_DNA"/>
</dbReference>
<dbReference type="RefSeq" id="WP_085800354.1">
    <property type="nucleotide sequence ID" value="NZ_FWXB01000007.1"/>
</dbReference>
<dbReference type="OrthoDB" id="8724542at2"/>
<gene>
    <name evidence="1" type="ORF">ROA7745_02225</name>
</gene>
<reference evidence="1 2" key="1">
    <citation type="submission" date="2017-03" db="EMBL/GenBank/DDBJ databases">
        <authorList>
            <person name="Afonso C.L."/>
            <person name="Miller P.J."/>
            <person name="Scott M.A."/>
            <person name="Spackman E."/>
            <person name="Goraichik I."/>
            <person name="Dimitrov K.M."/>
            <person name="Suarez D.L."/>
            <person name="Swayne D.E."/>
        </authorList>
    </citation>
    <scope>NUCLEOTIDE SEQUENCE [LARGE SCALE GENOMIC DNA]</scope>
    <source>
        <strain evidence="1 2">CECT 7745</strain>
    </source>
</reference>
<protein>
    <submittedName>
        <fullName evidence="1">Peptidase inhibitor I78 family protein</fullName>
    </submittedName>
</protein>
<dbReference type="InterPro" id="IPR021719">
    <property type="entry name" value="Prot_inh_I78"/>
</dbReference>
<name>A0A1X7BSA5_9RHOB</name>
<organism evidence="1 2">
    <name type="scientific">Roseovarius aestuarii</name>
    <dbReference type="NCBI Taxonomy" id="475083"/>
    <lineage>
        <taxon>Bacteria</taxon>
        <taxon>Pseudomonadati</taxon>
        <taxon>Pseudomonadota</taxon>
        <taxon>Alphaproteobacteria</taxon>
        <taxon>Rhodobacterales</taxon>
        <taxon>Roseobacteraceae</taxon>
        <taxon>Roseovarius</taxon>
    </lineage>
</organism>
<dbReference type="AlphaFoldDB" id="A0A1X7BSA5"/>
<dbReference type="PROSITE" id="PS51257">
    <property type="entry name" value="PROKAR_LIPOPROTEIN"/>
    <property type="match status" value="1"/>
</dbReference>
<keyword evidence="2" id="KW-1185">Reference proteome</keyword>
<dbReference type="Gene3D" id="3.30.10.10">
    <property type="entry name" value="Trypsin Inhibitor V, subunit A"/>
    <property type="match status" value="1"/>
</dbReference>
<sequence length="91" mass="9681">MRTTVIVILTLLGACVSEEERPARQAAADDVCGASKLQVLVGLPFDSGSFETEGQPLRVLPPGSAMTMDHNPARLNVDLDEAATVTRIWCG</sequence>
<dbReference type="Pfam" id="PF11720">
    <property type="entry name" value="Inhibitor_I78"/>
    <property type="match status" value="1"/>
</dbReference>
<dbReference type="Proteomes" id="UP000193224">
    <property type="component" value="Unassembled WGS sequence"/>
</dbReference>
<evidence type="ECO:0000313" key="1">
    <source>
        <dbReference type="EMBL" id="SMC12400.1"/>
    </source>
</evidence>
<accession>A0A1X7BSA5</accession>